<evidence type="ECO:0000256" key="2">
    <source>
        <dbReference type="SAM" id="SignalP"/>
    </source>
</evidence>
<dbReference type="PANTHER" id="PTHR22576:SF37">
    <property type="entry name" value="MUCOSA-ASSOCIATED LYMPHOID TISSUE LYMPHOMA TRANSLOCATION PROTEIN 1"/>
    <property type="match status" value="1"/>
</dbReference>
<dbReference type="InterPro" id="IPR001309">
    <property type="entry name" value="Pept_C14_p20"/>
</dbReference>
<reference evidence="4 5" key="1">
    <citation type="journal article" date="2024" name="Chem. Sci.">
        <title>Discovery of megapolipeptins by genome mining of a Burkholderiales bacteria collection.</title>
        <authorList>
            <person name="Paulo B.S."/>
            <person name="Recchia M.J.J."/>
            <person name="Lee S."/>
            <person name="Fergusson C.H."/>
            <person name="Romanowski S.B."/>
            <person name="Hernandez A."/>
            <person name="Krull N."/>
            <person name="Liu D.Y."/>
            <person name="Cavanagh H."/>
            <person name="Bos A."/>
            <person name="Gray C.A."/>
            <person name="Murphy B.T."/>
            <person name="Linington R.G."/>
            <person name="Eustaquio A.S."/>
        </authorList>
    </citation>
    <scope>NUCLEOTIDE SEQUENCE [LARGE SCALE GENOMIC DNA]</scope>
    <source>
        <strain evidence="4 5">RL17-338-BIC-A</strain>
    </source>
</reference>
<dbReference type="Gene3D" id="3.40.50.1460">
    <property type="match status" value="1"/>
</dbReference>
<dbReference type="PANTHER" id="PTHR22576">
    <property type="entry name" value="MUCOSA ASSOCIATED LYMPHOID TISSUE LYMPHOMA TRANSLOCATION PROTEIN 1/PARACASPASE"/>
    <property type="match status" value="1"/>
</dbReference>
<gene>
    <name evidence="4" type="ORF">PQQ63_28865</name>
</gene>
<evidence type="ECO:0000313" key="5">
    <source>
        <dbReference type="Proteomes" id="UP001629432"/>
    </source>
</evidence>
<evidence type="ECO:0000313" key="4">
    <source>
        <dbReference type="EMBL" id="MFM0640714.1"/>
    </source>
</evidence>
<dbReference type="Proteomes" id="UP001629432">
    <property type="component" value="Unassembled WGS sequence"/>
</dbReference>
<dbReference type="Gene3D" id="3.90.1580.10">
    <property type="entry name" value="paralog of FGE (formylglycine-generating enzyme)"/>
    <property type="match status" value="1"/>
</dbReference>
<dbReference type="InterPro" id="IPR042095">
    <property type="entry name" value="SUMF_sf"/>
</dbReference>
<keyword evidence="5" id="KW-1185">Reference proteome</keyword>
<sequence length="672" mass="71661">MWRTFLLVCMAGVIQMHWGNAYAAAQREGAEHGAAATRATATSIASLTLQKDNTLLPRIALVIGNNTYSQDSDPVHDNALRDAEAMRDTLRAHGFDVIMRGNATPQQMRQAIREFGQRLRDGGTGLFYFAGHGMQIGRQTLLVPAGLDVRTPARLVSEGVDLNAVLQAMRTPRAGALNLVILDTCLNNPFSSDVTLDASTLPANTMIAYATAPGGFAADGMHHGVYTNTLLRTLNDASSSQDLAGLFQRVATQVSEATDGEQTPWIASSLASDGSLNGPVSRTAMAALTFAASDNPIVAVHSRGILPKDSSEQYEITFWDSIKDSNYPSDYEAYLKAYPNGRFATLAHARIDRLRAAASASAPSTSPSATTSAAPLVAPAVAPAQQAARPTPPASAAPQGHPHAAGPPPTASTAPPGAPSTPAVAQKPATHAPSAGESRDCATCPIMIALPAGAFSMGSSTDDPSEKPVHHVTIGAPFAIGKYEVTVEQWNACTAANACQKLTPENNTNKATPARDLSWDDAQQYVKWLSKTTGKPYRLPTEAEWEYADRGGTTTAYWWGDQMRKGNANCKDCGDPWHKEGPEAAGSFAPNPVGLYDMNGNVWEWVADCWHNSYQGAPTDGHAWDSPSCDMRVIRGGSWREGGSYMLSATRFKYSASVRQSQDGFRVVKDLK</sequence>
<evidence type="ECO:0000259" key="3">
    <source>
        <dbReference type="PROSITE" id="PS50208"/>
    </source>
</evidence>
<dbReference type="InterPro" id="IPR005532">
    <property type="entry name" value="SUMF_dom"/>
</dbReference>
<dbReference type="Pfam" id="PF00656">
    <property type="entry name" value="Peptidase_C14"/>
    <property type="match status" value="1"/>
</dbReference>
<organism evidence="4 5">
    <name type="scientific">Paraburkholderia metrosideri</name>
    <dbReference type="NCBI Taxonomy" id="580937"/>
    <lineage>
        <taxon>Bacteria</taxon>
        <taxon>Pseudomonadati</taxon>
        <taxon>Pseudomonadota</taxon>
        <taxon>Betaproteobacteria</taxon>
        <taxon>Burkholderiales</taxon>
        <taxon>Burkholderiaceae</taxon>
        <taxon>Paraburkholderia</taxon>
    </lineage>
</organism>
<dbReference type="SUPFAM" id="SSF52129">
    <property type="entry name" value="Caspase-like"/>
    <property type="match status" value="1"/>
</dbReference>
<dbReference type="InterPro" id="IPR029030">
    <property type="entry name" value="Caspase-like_dom_sf"/>
</dbReference>
<keyword evidence="2" id="KW-0732">Signal</keyword>
<feature type="region of interest" description="Disordered" evidence="1">
    <location>
        <begin position="381"/>
        <end position="438"/>
    </location>
</feature>
<evidence type="ECO:0000256" key="1">
    <source>
        <dbReference type="SAM" id="MobiDB-lite"/>
    </source>
</evidence>
<proteinExistence type="predicted"/>
<dbReference type="PROSITE" id="PS50208">
    <property type="entry name" value="CASPASE_P20"/>
    <property type="match status" value="1"/>
</dbReference>
<feature type="signal peptide" evidence="2">
    <location>
        <begin position="1"/>
        <end position="23"/>
    </location>
</feature>
<dbReference type="InterPro" id="IPR011600">
    <property type="entry name" value="Pept_C14_caspase"/>
</dbReference>
<feature type="domain" description="Caspase family p20" evidence="3">
    <location>
        <begin position="58"/>
        <end position="135"/>
    </location>
</feature>
<name>A0ABW9E1D1_9BURK</name>
<dbReference type="Pfam" id="PF03781">
    <property type="entry name" value="FGE-sulfatase"/>
    <property type="match status" value="1"/>
</dbReference>
<dbReference type="EMBL" id="JAQQCF010000031">
    <property type="protein sequence ID" value="MFM0640714.1"/>
    <property type="molecule type" value="Genomic_DNA"/>
</dbReference>
<feature type="compositionally biased region" description="Low complexity" evidence="1">
    <location>
        <begin position="411"/>
        <end position="423"/>
    </location>
</feature>
<dbReference type="InterPro" id="IPR052039">
    <property type="entry name" value="Caspase-related_regulators"/>
</dbReference>
<dbReference type="InterPro" id="IPR016187">
    <property type="entry name" value="CTDL_fold"/>
</dbReference>
<protein>
    <submittedName>
        <fullName evidence="4">SUMF1/EgtB/PvdO family nonheme iron enzyme</fullName>
    </submittedName>
</protein>
<dbReference type="SUPFAM" id="SSF56436">
    <property type="entry name" value="C-type lectin-like"/>
    <property type="match status" value="1"/>
</dbReference>
<accession>A0ABW9E1D1</accession>
<feature type="chain" id="PRO_5047385680" evidence="2">
    <location>
        <begin position="24"/>
        <end position="672"/>
    </location>
</feature>
<comment type="caution">
    <text evidence="4">The sequence shown here is derived from an EMBL/GenBank/DDBJ whole genome shotgun (WGS) entry which is preliminary data.</text>
</comment>